<keyword evidence="3" id="KW-0271">Exosome</keyword>
<evidence type="ECO:0000256" key="2">
    <source>
        <dbReference type="ARBA" id="ARBA00022552"/>
    </source>
</evidence>
<dbReference type="eggNOG" id="KOG1069">
    <property type="taxonomic scope" value="Eukaryota"/>
</dbReference>
<keyword evidence="6" id="KW-1185">Reference proteome</keyword>
<keyword evidence="4" id="KW-0539">Nucleus</keyword>
<evidence type="ECO:0000256" key="3">
    <source>
        <dbReference type="ARBA" id="ARBA00022835"/>
    </source>
</evidence>
<proteinExistence type="predicted"/>
<dbReference type="OrthoDB" id="27298at2759"/>
<dbReference type="KEGG" id="beq:BEWA_040860"/>
<dbReference type="InterPro" id="IPR050080">
    <property type="entry name" value="RNase_PH"/>
</dbReference>
<dbReference type="GO" id="GO:0071051">
    <property type="term" value="P:poly(A)-dependent snoRNA 3'-end processing"/>
    <property type="evidence" value="ECO:0007669"/>
    <property type="project" value="TreeGrafter"/>
</dbReference>
<dbReference type="GO" id="GO:0000176">
    <property type="term" value="C:nuclear exosome (RNase complex)"/>
    <property type="evidence" value="ECO:0007669"/>
    <property type="project" value="TreeGrafter"/>
</dbReference>
<protein>
    <submittedName>
        <fullName evidence="5">Uncharacterized protein</fullName>
    </submittedName>
</protein>
<evidence type="ECO:0000256" key="1">
    <source>
        <dbReference type="ARBA" id="ARBA00004123"/>
    </source>
</evidence>
<dbReference type="GeneID" id="15807496"/>
<dbReference type="PANTHER" id="PTHR11953:SF1">
    <property type="entry name" value="EXOSOME COMPLEX COMPONENT RRP46"/>
    <property type="match status" value="1"/>
</dbReference>
<dbReference type="RefSeq" id="XP_004833500.1">
    <property type="nucleotide sequence ID" value="XM_004833443.1"/>
</dbReference>
<dbReference type="GO" id="GO:0034475">
    <property type="term" value="P:U4 snRNA 3'-end processing"/>
    <property type="evidence" value="ECO:0007669"/>
    <property type="project" value="TreeGrafter"/>
</dbReference>
<dbReference type="GO" id="GO:0071028">
    <property type="term" value="P:nuclear mRNA surveillance"/>
    <property type="evidence" value="ECO:0007669"/>
    <property type="project" value="TreeGrafter"/>
</dbReference>
<gene>
    <name evidence="5" type="ORF">BEWA_040860</name>
</gene>
<dbReference type="GO" id="GO:0005730">
    <property type="term" value="C:nucleolus"/>
    <property type="evidence" value="ECO:0007669"/>
    <property type="project" value="TreeGrafter"/>
</dbReference>
<dbReference type="PANTHER" id="PTHR11953">
    <property type="entry name" value="EXOSOME COMPLEX COMPONENT"/>
    <property type="match status" value="1"/>
</dbReference>
<reference evidence="5 6" key="1">
    <citation type="journal article" date="2012" name="BMC Genomics">
        <title>Comparative genomic analysis and phylogenetic position of Theileria equi.</title>
        <authorList>
            <person name="Kappmeyer L.S."/>
            <person name="Thiagarajan M."/>
            <person name="Herndon D.R."/>
            <person name="Ramsay J.D."/>
            <person name="Caler E."/>
            <person name="Djikeng A."/>
            <person name="Gillespie J.J."/>
            <person name="Lau A.O."/>
            <person name="Roalson E.H."/>
            <person name="Silva J.C."/>
            <person name="Silva M.G."/>
            <person name="Suarez C.E."/>
            <person name="Ueti M.W."/>
            <person name="Nene V.M."/>
            <person name="Mealey R.H."/>
            <person name="Knowles D.P."/>
            <person name="Brayton K.A."/>
        </authorList>
    </citation>
    <scope>NUCLEOTIDE SEQUENCE [LARGE SCALE GENOMIC DNA]</scope>
    <source>
        <strain evidence="5 6">WA</strain>
    </source>
</reference>
<dbReference type="GO" id="GO:0006364">
    <property type="term" value="P:rRNA processing"/>
    <property type="evidence" value="ECO:0007669"/>
    <property type="project" value="UniProtKB-KW"/>
</dbReference>
<organism evidence="5 6">
    <name type="scientific">Theileria equi strain WA</name>
    <dbReference type="NCBI Taxonomy" id="1537102"/>
    <lineage>
        <taxon>Eukaryota</taxon>
        <taxon>Sar</taxon>
        <taxon>Alveolata</taxon>
        <taxon>Apicomplexa</taxon>
        <taxon>Aconoidasida</taxon>
        <taxon>Piroplasmida</taxon>
        <taxon>Theileriidae</taxon>
        <taxon>Theileria</taxon>
    </lineage>
</organism>
<dbReference type="Proteomes" id="UP000031512">
    <property type="component" value="Unassembled WGS sequence"/>
</dbReference>
<dbReference type="GO" id="GO:0003723">
    <property type="term" value="F:RNA binding"/>
    <property type="evidence" value="ECO:0007669"/>
    <property type="project" value="TreeGrafter"/>
</dbReference>
<dbReference type="InterPro" id="IPR027408">
    <property type="entry name" value="PNPase/RNase_PH_dom_sf"/>
</dbReference>
<evidence type="ECO:0000313" key="6">
    <source>
        <dbReference type="Proteomes" id="UP000031512"/>
    </source>
</evidence>
<evidence type="ECO:0000256" key="4">
    <source>
        <dbReference type="ARBA" id="ARBA00023242"/>
    </source>
</evidence>
<dbReference type="AlphaFoldDB" id="L1LFW0"/>
<dbReference type="InterPro" id="IPR020568">
    <property type="entry name" value="Ribosomal_Su5_D2-typ_SF"/>
</dbReference>
<dbReference type="GO" id="GO:0000177">
    <property type="term" value="C:cytoplasmic exosome (RNase complex)"/>
    <property type="evidence" value="ECO:0007669"/>
    <property type="project" value="TreeGrafter"/>
</dbReference>
<dbReference type="Gene3D" id="3.30.230.70">
    <property type="entry name" value="GHMP Kinase, N-terminal domain"/>
    <property type="match status" value="1"/>
</dbReference>
<comment type="subcellular location">
    <subcellularLocation>
        <location evidence="1">Nucleus</location>
    </subcellularLocation>
</comment>
<evidence type="ECO:0000313" key="5">
    <source>
        <dbReference type="EMBL" id="EKX74048.1"/>
    </source>
</evidence>
<dbReference type="GO" id="GO:0016075">
    <property type="term" value="P:rRNA catabolic process"/>
    <property type="evidence" value="ECO:0007669"/>
    <property type="project" value="TreeGrafter"/>
</dbReference>
<dbReference type="EMBL" id="ACOU01000002">
    <property type="protein sequence ID" value="EKX74048.1"/>
    <property type="molecule type" value="Genomic_DNA"/>
</dbReference>
<comment type="caution">
    <text evidence="5">The sequence shown here is derived from an EMBL/GenBank/DDBJ whole genome shotgun (WGS) entry which is preliminary data.</text>
</comment>
<dbReference type="VEuPathDB" id="PiroplasmaDB:BEWA_040860"/>
<dbReference type="STRING" id="1537102.L1LFW0"/>
<sequence length="257" mass="28159">MRKFSRIDDRLNYSLRPQAIHLNPLKSGPSCRISVGNVKNSDGTFTAIGGRTSVISTLLFTHEAKNRNIVGSFHKPCLEVYIRPATGTVKSSTRAIEATLIKMMEKIVNSETLGRITLSFRIQILEDSGGLLSVCLNALTICLLISGIEIRELYFAVSFGIVKNEDEQECVILDPTDAEVDGYCSTSLTLFCEPNSGEVALLTIDSGSGCYEDESLQIIKTIAKKASSHYLAQLEELYNESLDAAKITFGSNNFTKS</sequence>
<accession>L1LFW0</accession>
<name>L1LFW0_THEEQ</name>
<dbReference type="SUPFAM" id="SSF54211">
    <property type="entry name" value="Ribosomal protein S5 domain 2-like"/>
    <property type="match status" value="1"/>
</dbReference>
<keyword evidence="2" id="KW-0698">rRNA processing</keyword>